<evidence type="ECO:0000313" key="2">
    <source>
        <dbReference type="EMBL" id="MFC3127178.1"/>
    </source>
</evidence>
<dbReference type="PANTHER" id="PTHR40269">
    <property type="entry name" value="OUTER MEMBRANE PROTEIN-RELATED"/>
    <property type="match status" value="1"/>
</dbReference>
<dbReference type="Pfam" id="PF11737">
    <property type="entry name" value="DUF3300"/>
    <property type="match status" value="1"/>
</dbReference>
<name>A0ABV7G6J8_9PROT</name>
<reference evidence="3" key="1">
    <citation type="journal article" date="2019" name="Int. J. Syst. Evol. Microbiol.">
        <title>The Global Catalogue of Microorganisms (GCM) 10K type strain sequencing project: providing services to taxonomists for standard genome sequencing and annotation.</title>
        <authorList>
            <consortium name="The Broad Institute Genomics Platform"/>
            <consortium name="The Broad Institute Genome Sequencing Center for Infectious Disease"/>
            <person name="Wu L."/>
            <person name="Ma J."/>
        </authorList>
    </citation>
    <scope>NUCLEOTIDE SEQUENCE [LARGE SCALE GENOMIC DNA]</scope>
    <source>
        <strain evidence="3">KCTC 52094</strain>
    </source>
</reference>
<accession>A0ABV7G6J8</accession>
<dbReference type="EMBL" id="JBHRTN010000020">
    <property type="protein sequence ID" value="MFC3127178.1"/>
    <property type="molecule type" value="Genomic_DNA"/>
</dbReference>
<feature type="compositionally biased region" description="Basic residues" evidence="1">
    <location>
        <begin position="438"/>
        <end position="448"/>
    </location>
</feature>
<feature type="region of interest" description="Disordered" evidence="1">
    <location>
        <begin position="329"/>
        <end position="448"/>
    </location>
</feature>
<comment type="caution">
    <text evidence="2">The sequence shown here is derived from an EMBL/GenBank/DDBJ whole genome shotgun (WGS) entry which is preliminary data.</text>
</comment>
<dbReference type="Proteomes" id="UP001595593">
    <property type="component" value="Unassembled WGS sequence"/>
</dbReference>
<evidence type="ECO:0000313" key="3">
    <source>
        <dbReference type="Proteomes" id="UP001595593"/>
    </source>
</evidence>
<dbReference type="InterPro" id="IPR021728">
    <property type="entry name" value="DUF3300"/>
</dbReference>
<dbReference type="PANTHER" id="PTHR40269:SF1">
    <property type="entry name" value="OUTER MEMBRANE PROTEIN"/>
    <property type="match status" value="1"/>
</dbReference>
<keyword evidence="3" id="KW-1185">Reference proteome</keyword>
<sequence>MPVREWVQPWCRAARLMVALGLCVTQGPTLLPVAMGQPAASPPPATTAPGNQLVAKPPSQAELEQMLAPIALYPDALLAQVLMASTYPLEIVLAQRWLQDPAHQALKGEALAKALETEDWDPSVKSLVPFPDVLRAMNANLEGTQKLGDAFLAQQQDVMNAIQSLRARAQAAGSLTSGPQQVVSVAPAPAAPPTQGGAAPAQVPAPQQVITIAPAQPEIVYVPTYNPQMVYGAWPYPAYPPPPPPPSTGEVVGTALLTGMAFAGGVAIVSSLWGWASPSWGRGDVDINVNRFNSINVNRTAINNAQWRHDVAHRHGVAYSQPALNQRFRGHAAARSVPSADALRGRAAQAPHRGAGRASAPVHHAANGRPRPSSATHVRERPAPARPASRPAGTVQGHPRGEALQGVGQGPRIRAAAERGQASHAAAHRPARLPAHGGRPHGGMRGRR</sequence>
<gene>
    <name evidence="2" type="ORF">ACFOD4_19090</name>
</gene>
<evidence type="ECO:0000256" key="1">
    <source>
        <dbReference type="SAM" id="MobiDB-lite"/>
    </source>
</evidence>
<dbReference type="RefSeq" id="WP_379599017.1">
    <property type="nucleotide sequence ID" value="NZ_JBHRTN010000020.1"/>
</dbReference>
<protein>
    <submittedName>
        <fullName evidence="2">DUF3300 domain-containing protein</fullName>
    </submittedName>
</protein>
<proteinExistence type="predicted"/>
<organism evidence="2 3">
    <name type="scientific">Teichococcus globiformis</name>
    <dbReference type="NCBI Taxonomy" id="2307229"/>
    <lineage>
        <taxon>Bacteria</taxon>
        <taxon>Pseudomonadati</taxon>
        <taxon>Pseudomonadota</taxon>
        <taxon>Alphaproteobacteria</taxon>
        <taxon>Acetobacterales</taxon>
        <taxon>Roseomonadaceae</taxon>
        <taxon>Roseomonas</taxon>
    </lineage>
</organism>